<dbReference type="AlphaFoldDB" id="A0A2U8FD26"/>
<feature type="domain" description="YopX protein" evidence="1">
    <location>
        <begin position="11"/>
        <end position="88"/>
    </location>
</feature>
<evidence type="ECO:0000313" key="2">
    <source>
        <dbReference type="EMBL" id="AWI34150.1"/>
    </source>
</evidence>
<reference evidence="2 3" key="1">
    <citation type="submission" date="2017-06" db="EMBL/GenBank/DDBJ databases">
        <title>Complete genome of Helicobacter apodemus.</title>
        <authorList>
            <person name="Cho S."/>
        </authorList>
    </citation>
    <scope>NUCLEOTIDE SEQUENCE [LARGE SCALE GENOMIC DNA]</scope>
    <source>
        <strain evidence="3">SNUVETPUB-15-01</strain>
    </source>
</reference>
<dbReference type="KEGG" id="had:CDV25_04750"/>
<evidence type="ECO:0000313" key="3">
    <source>
        <dbReference type="Proteomes" id="UP000244890"/>
    </source>
</evidence>
<dbReference type="InterPro" id="IPR019096">
    <property type="entry name" value="YopX_protein"/>
</dbReference>
<sequence>MPKNDNDLEIELYTGFKDAIGVRIFDGDIIAHCVDGGGIEYHSKVEFNQQRGMFEFVCIEHPAISDISSLPNPNIEVIGNIHENPELLGE</sequence>
<dbReference type="OrthoDB" id="1809393at2"/>
<name>A0A2U8FD26_9HELI</name>
<dbReference type="Pfam" id="PF09643">
    <property type="entry name" value="YopX"/>
    <property type="match status" value="1"/>
</dbReference>
<proteinExistence type="predicted"/>
<dbReference type="Proteomes" id="UP000244890">
    <property type="component" value="Chromosome"/>
</dbReference>
<gene>
    <name evidence="2" type="ORF">CDV25_04750</name>
</gene>
<dbReference type="Gene3D" id="2.30.30.290">
    <property type="entry name" value="YopX-like domains"/>
    <property type="match status" value="1"/>
</dbReference>
<evidence type="ECO:0000259" key="1">
    <source>
        <dbReference type="Pfam" id="PF09643"/>
    </source>
</evidence>
<dbReference type="SUPFAM" id="SSF159006">
    <property type="entry name" value="YopX-like"/>
    <property type="match status" value="1"/>
</dbReference>
<accession>A0A2U8FD26</accession>
<dbReference type="EMBL" id="CP021886">
    <property type="protein sequence ID" value="AWI34150.1"/>
    <property type="molecule type" value="Genomic_DNA"/>
</dbReference>
<organism evidence="2 3">
    <name type="scientific">Helicobacter apodemus</name>
    <dbReference type="NCBI Taxonomy" id="135569"/>
    <lineage>
        <taxon>Bacteria</taxon>
        <taxon>Pseudomonadati</taxon>
        <taxon>Campylobacterota</taxon>
        <taxon>Epsilonproteobacteria</taxon>
        <taxon>Campylobacterales</taxon>
        <taxon>Helicobacteraceae</taxon>
        <taxon>Helicobacter</taxon>
    </lineage>
</organism>
<protein>
    <recommendedName>
        <fullName evidence="1">YopX protein domain-containing protein</fullName>
    </recommendedName>
</protein>
<dbReference type="InterPro" id="IPR023385">
    <property type="entry name" value="YopX-like_C"/>
</dbReference>